<gene>
    <name evidence="2" type="ORF">JHX87_05550</name>
</gene>
<dbReference type="EMBL" id="CP067136">
    <property type="protein sequence ID" value="WCR08281.1"/>
    <property type="molecule type" value="Genomic_DNA"/>
</dbReference>
<evidence type="ECO:0000313" key="3">
    <source>
        <dbReference type="Proteomes" id="UP001219349"/>
    </source>
</evidence>
<evidence type="ECO:0000313" key="2">
    <source>
        <dbReference type="EMBL" id="WCR08281.1"/>
    </source>
</evidence>
<keyword evidence="3" id="KW-1185">Reference proteome</keyword>
<dbReference type="RefSeq" id="WP_271883034.1">
    <property type="nucleotide sequence ID" value="NZ_CP067136.1"/>
</dbReference>
<keyword evidence="1" id="KW-0472">Membrane</keyword>
<evidence type="ECO:0000256" key="1">
    <source>
        <dbReference type="SAM" id="Phobius"/>
    </source>
</evidence>
<proteinExistence type="predicted"/>
<keyword evidence="1" id="KW-0812">Transmembrane</keyword>
<protein>
    <submittedName>
        <fullName evidence="2">Uncharacterized protein</fullName>
    </submittedName>
</protein>
<reference evidence="2 3" key="1">
    <citation type="submission" date="2021-01" db="EMBL/GenBank/DDBJ databases">
        <title>Biogeographic distribution of Paracoccus.</title>
        <authorList>
            <person name="Hollensteiner J."/>
            <person name="Leineberger J."/>
            <person name="Brinkhoff T."/>
            <person name="Daniel R."/>
        </authorList>
    </citation>
    <scope>NUCLEOTIDE SEQUENCE [LARGE SCALE GENOMIC DNA]</scope>
    <source>
        <strain evidence="2 3">KCTC 22803</strain>
    </source>
</reference>
<organism evidence="2 3">
    <name type="scientific">Paracoccus fistulariae</name>
    <dbReference type="NCBI Taxonomy" id="658446"/>
    <lineage>
        <taxon>Bacteria</taxon>
        <taxon>Pseudomonadati</taxon>
        <taxon>Pseudomonadota</taxon>
        <taxon>Alphaproteobacteria</taxon>
        <taxon>Rhodobacterales</taxon>
        <taxon>Paracoccaceae</taxon>
        <taxon>Paracoccus</taxon>
    </lineage>
</organism>
<keyword evidence="1" id="KW-1133">Transmembrane helix</keyword>
<name>A0ABY7SMP5_9RHOB</name>
<accession>A0ABY7SMP5</accession>
<dbReference type="Proteomes" id="UP001219349">
    <property type="component" value="Chromosome"/>
</dbReference>
<feature type="transmembrane region" description="Helical" evidence="1">
    <location>
        <begin position="6"/>
        <end position="27"/>
    </location>
</feature>
<sequence length="174" mass="18890">MQDWLAHTYALGGIFVSIVGAFLTVFFSREARDAADKATSAAEAARVAADAARARILNVDLLFETTKISGLVDELHVIIGHKGWALVVDRANRIADSLSSIVVQTEPILSEESRAQLAKASTHFRSIATVADKTVMDANVPVDAKKLRKLVGEQKEPLLIAIEQLRTTARLENV</sequence>